<protein>
    <submittedName>
        <fullName evidence="2">Uncharacterized protein</fullName>
    </submittedName>
</protein>
<dbReference type="InterPro" id="IPR053029">
    <property type="entry name" value="RNA_pol_I-specific_init_factor"/>
</dbReference>
<dbReference type="AlphaFoldDB" id="A0A4U0WT34"/>
<accession>A0A4U0WT34</accession>
<feature type="compositionally biased region" description="Acidic residues" evidence="1">
    <location>
        <begin position="34"/>
        <end position="46"/>
    </location>
</feature>
<dbReference type="STRING" id="331657.A0A4U0WT34"/>
<organism evidence="2 3">
    <name type="scientific">Cryomyces minteri</name>
    <dbReference type="NCBI Taxonomy" id="331657"/>
    <lineage>
        <taxon>Eukaryota</taxon>
        <taxon>Fungi</taxon>
        <taxon>Dikarya</taxon>
        <taxon>Ascomycota</taxon>
        <taxon>Pezizomycotina</taxon>
        <taxon>Dothideomycetes</taxon>
        <taxon>Dothideomycetes incertae sedis</taxon>
        <taxon>Cryomyces</taxon>
    </lineage>
</organism>
<keyword evidence="3" id="KW-1185">Reference proteome</keyword>
<gene>
    <name evidence="2" type="ORF">B0A49_10109</name>
</gene>
<dbReference type="InterPro" id="IPR007224">
    <property type="entry name" value="TIF_Rrn11"/>
</dbReference>
<dbReference type="GO" id="GO:0001181">
    <property type="term" value="F:RNA polymerase I general transcription initiation factor activity"/>
    <property type="evidence" value="ECO:0007669"/>
    <property type="project" value="InterPro"/>
</dbReference>
<dbReference type="EMBL" id="NAJN01000987">
    <property type="protein sequence ID" value="TKA66724.1"/>
    <property type="molecule type" value="Genomic_DNA"/>
</dbReference>
<dbReference type="GO" id="GO:0042790">
    <property type="term" value="P:nucleolar large rRNA transcription by RNA polymerase I"/>
    <property type="evidence" value="ECO:0007669"/>
    <property type="project" value="TreeGrafter"/>
</dbReference>
<reference evidence="2 3" key="1">
    <citation type="submission" date="2017-03" db="EMBL/GenBank/DDBJ databases">
        <title>Genomes of endolithic fungi from Antarctica.</title>
        <authorList>
            <person name="Coleine C."/>
            <person name="Masonjones S."/>
            <person name="Stajich J.E."/>
        </authorList>
    </citation>
    <scope>NUCLEOTIDE SEQUENCE [LARGE SCALE GENOMIC DNA]</scope>
    <source>
        <strain evidence="2 3">CCFEE 5187</strain>
    </source>
</reference>
<dbReference type="GO" id="GO:0001164">
    <property type="term" value="F:RNA polymerase I core promoter sequence-specific DNA binding"/>
    <property type="evidence" value="ECO:0007669"/>
    <property type="project" value="InterPro"/>
</dbReference>
<evidence type="ECO:0000313" key="3">
    <source>
        <dbReference type="Proteomes" id="UP000308768"/>
    </source>
</evidence>
<comment type="caution">
    <text evidence="2">The sequence shown here is derived from an EMBL/GenBank/DDBJ whole genome shotgun (WGS) entry which is preliminary data.</text>
</comment>
<proteinExistence type="predicted"/>
<dbReference type="PANTHER" id="PTHR28244:SF1">
    <property type="entry name" value="RNA POLYMERASE I-SPECIFIC TRANSCRIPTION INITIATION FACTOR RRN11"/>
    <property type="match status" value="1"/>
</dbReference>
<evidence type="ECO:0000313" key="2">
    <source>
        <dbReference type="EMBL" id="TKA66724.1"/>
    </source>
</evidence>
<feature type="region of interest" description="Disordered" evidence="1">
    <location>
        <begin position="23"/>
        <end position="52"/>
    </location>
</feature>
<dbReference type="Pfam" id="PF04090">
    <property type="entry name" value="Rrn11"/>
    <property type="match status" value="1"/>
</dbReference>
<sequence>MSRYFARPFQEWQYGSQTLRAEKYKPKQKRKREEEEDNQEQDDLVPEDVKGFESVESSRGIGSLAYAGFTAGEDHVQEQYRVAGLSTGQALPPKPFPHGPATGSKAAYTETDVRKELATLNPPLFSPPAKSQGATSLRQRHLSVMTTILHRCLLQGDYERAGRAWGMLLRAESHGTAIDVRTHGRWGIGAEILLHRSSYKDIAAHRQTPHDADSDESVQEDVVEEPSSFSEEGFRAARDYYERLILQYPYRKQYPDSINAMTFYPAMFGLWIYEIQEKSKRAREGLVASSSRSPSTEGSYMPGEEDYEERESRRHARSEAQEIEVRRSELRKAREVAARLDELTLSPPYDTHVSLLQLRGMMGLYLADLYVLTTAQPAANQTQHDFDSIAAAEAERSQAGREAELERAQQCFQRVKEAGGQLQRLPDTSLR</sequence>
<feature type="compositionally biased region" description="Polar residues" evidence="1">
    <location>
        <begin position="288"/>
        <end position="298"/>
    </location>
</feature>
<dbReference type="GO" id="GO:0070860">
    <property type="term" value="C:RNA polymerase I core factor complex"/>
    <property type="evidence" value="ECO:0007669"/>
    <property type="project" value="TreeGrafter"/>
</dbReference>
<dbReference type="GO" id="GO:0017025">
    <property type="term" value="F:TBP-class protein binding"/>
    <property type="evidence" value="ECO:0007669"/>
    <property type="project" value="TreeGrafter"/>
</dbReference>
<name>A0A4U0WT34_9PEZI</name>
<dbReference type="Proteomes" id="UP000308768">
    <property type="component" value="Unassembled WGS sequence"/>
</dbReference>
<dbReference type="PANTHER" id="PTHR28244">
    <property type="entry name" value="RNA POLYMERASE I-SPECIFIC TRANSCRIPTION INITIATION FACTOR RRN11"/>
    <property type="match status" value="1"/>
</dbReference>
<dbReference type="OrthoDB" id="2159786at2759"/>
<evidence type="ECO:0000256" key="1">
    <source>
        <dbReference type="SAM" id="MobiDB-lite"/>
    </source>
</evidence>
<feature type="region of interest" description="Disordered" evidence="1">
    <location>
        <begin position="284"/>
        <end position="325"/>
    </location>
</feature>